<dbReference type="EMBL" id="JBEZUR010000057">
    <property type="protein sequence ID" value="MEU3557426.1"/>
    <property type="molecule type" value="Genomic_DNA"/>
</dbReference>
<dbReference type="InterPro" id="IPR028973">
    <property type="entry name" value="PhnB-like"/>
</dbReference>
<dbReference type="Pfam" id="PF00903">
    <property type="entry name" value="Glyoxalase"/>
    <property type="match status" value="1"/>
</dbReference>
<dbReference type="PANTHER" id="PTHR33990:SF1">
    <property type="entry name" value="PROTEIN YJDN"/>
    <property type="match status" value="1"/>
</dbReference>
<keyword evidence="3" id="KW-1185">Reference proteome</keyword>
<accession>A0ABV2YNX0</accession>
<reference evidence="2 3" key="1">
    <citation type="submission" date="2024-06" db="EMBL/GenBank/DDBJ databases">
        <title>The Natural Products Discovery Center: Release of the First 8490 Sequenced Strains for Exploring Actinobacteria Biosynthetic Diversity.</title>
        <authorList>
            <person name="Kalkreuter E."/>
            <person name="Kautsar S.A."/>
            <person name="Yang D."/>
            <person name="Bader C.D."/>
            <person name="Teijaro C.N."/>
            <person name="Fluegel L."/>
            <person name="Davis C.M."/>
            <person name="Simpson J.R."/>
            <person name="Lauterbach L."/>
            <person name="Steele A.D."/>
            <person name="Gui C."/>
            <person name="Meng S."/>
            <person name="Li G."/>
            <person name="Viehrig K."/>
            <person name="Ye F."/>
            <person name="Su P."/>
            <person name="Kiefer A.F."/>
            <person name="Nichols A."/>
            <person name="Cepeda A.J."/>
            <person name="Yan W."/>
            <person name="Fan B."/>
            <person name="Jiang Y."/>
            <person name="Adhikari A."/>
            <person name="Zheng C.-J."/>
            <person name="Schuster L."/>
            <person name="Cowan T.M."/>
            <person name="Smanski M.J."/>
            <person name="Chevrette M.G."/>
            <person name="De Carvalho L.P.S."/>
            <person name="Shen B."/>
        </authorList>
    </citation>
    <scope>NUCLEOTIDE SEQUENCE [LARGE SCALE GENOMIC DNA]</scope>
    <source>
        <strain evidence="2 3">NPDC038104</strain>
    </source>
</reference>
<organism evidence="2 3">
    <name type="scientific">Streptomyces fragilis</name>
    <dbReference type="NCBI Taxonomy" id="67301"/>
    <lineage>
        <taxon>Bacteria</taxon>
        <taxon>Bacillati</taxon>
        <taxon>Actinomycetota</taxon>
        <taxon>Actinomycetes</taxon>
        <taxon>Kitasatosporales</taxon>
        <taxon>Streptomycetaceae</taxon>
        <taxon>Streptomyces</taxon>
    </lineage>
</organism>
<dbReference type="SUPFAM" id="SSF54593">
    <property type="entry name" value="Glyoxalase/Bleomycin resistance protein/Dihydroxybiphenyl dioxygenase"/>
    <property type="match status" value="1"/>
</dbReference>
<name>A0ABV2YNX0_9ACTN</name>
<gene>
    <name evidence="2" type="ORF">AB0E65_24905</name>
</gene>
<dbReference type="InterPro" id="IPR004360">
    <property type="entry name" value="Glyas_Fos-R_dOase_dom"/>
</dbReference>
<dbReference type="InterPro" id="IPR029068">
    <property type="entry name" value="Glyas_Bleomycin-R_OHBP_Dase"/>
</dbReference>
<protein>
    <submittedName>
        <fullName evidence="2">VOC family protein</fullName>
    </submittedName>
</protein>
<evidence type="ECO:0000313" key="2">
    <source>
        <dbReference type="EMBL" id="MEU3557426.1"/>
    </source>
</evidence>
<dbReference type="CDD" id="cd06588">
    <property type="entry name" value="PhnB_like"/>
    <property type="match status" value="1"/>
</dbReference>
<sequence length="139" mass="15322">MSNAYISPYLNFDGNAREAMEFYRTVFGGKLELMRYDSLDMGAELPPEQGEKIMHGSLESESGPTLMGADVPPEAQYRRGSAVTVALTGDDAATLRGWWENLSKDGTVTVPMERQPWGDEFGACTDTFGIDWMVNISTP</sequence>
<dbReference type="PANTHER" id="PTHR33990">
    <property type="entry name" value="PROTEIN YJDN-RELATED"/>
    <property type="match status" value="1"/>
</dbReference>
<proteinExistence type="predicted"/>
<evidence type="ECO:0000259" key="1">
    <source>
        <dbReference type="Pfam" id="PF00903"/>
    </source>
</evidence>
<evidence type="ECO:0000313" key="3">
    <source>
        <dbReference type="Proteomes" id="UP001550850"/>
    </source>
</evidence>
<dbReference type="Proteomes" id="UP001550850">
    <property type="component" value="Unassembled WGS sequence"/>
</dbReference>
<feature type="domain" description="Glyoxalase/fosfomycin resistance/dioxygenase" evidence="1">
    <location>
        <begin position="12"/>
        <end position="134"/>
    </location>
</feature>
<dbReference type="RefSeq" id="WP_308216776.1">
    <property type="nucleotide sequence ID" value="NZ_BEVZ01000006.1"/>
</dbReference>
<dbReference type="Gene3D" id="3.10.180.10">
    <property type="entry name" value="2,3-Dihydroxybiphenyl 1,2-Dioxygenase, domain 1"/>
    <property type="match status" value="1"/>
</dbReference>
<comment type="caution">
    <text evidence="2">The sequence shown here is derived from an EMBL/GenBank/DDBJ whole genome shotgun (WGS) entry which is preliminary data.</text>
</comment>